<keyword evidence="2" id="KW-1185">Reference proteome</keyword>
<gene>
    <name evidence="1" type="primary">Necator_chrIV.g16240</name>
    <name evidence="1" type="ORF">RB195_002944</name>
</gene>
<reference evidence="1 2" key="1">
    <citation type="submission" date="2023-08" db="EMBL/GenBank/DDBJ databases">
        <title>A Necator americanus chromosomal reference genome.</title>
        <authorList>
            <person name="Ilik V."/>
            <person name="Petrzelkova K.J."/>
            <person name="Pardy F."/>
            <person name="Fuh T."/>
            <person name="Niatou-Singa F.S."/>
            <person name="Gouil Q."/>
            <person name="Baker L."/>
            <person name="Ritchie M.E."/>
            <person name="Jex A.R."/>
            <person name="Gazzola D."/>
            <person name="Li H."/>
            <person name="Toshio Fujiwara R."/>
            <person name="Zhan B."/>
            <person name="Aroian R.V."/>
            <person name="Pafco B."/>
            <person name="Schwarz E.M."/>
        </authorList>
    </citation>
    <scope>NUCLEOTIDE SEQUENCE [LARGE SCALE GENOMIC DNA]</scope>
    <source>
        <strain evidence="1 2">Aroian</strain>
        <tissue evidence="1">Whole animal</tissue>
    </source>
</reference>
<evidence type="ECO:0000313" key="2">
    <source>
        <dbReference type="Proteomes" id="UP001303046"/>
    </source>
</evidence>
<name>A0ABR1DLC8_NECAM</name>
<sequence>MRRGHLVERIRLHAYNGASHDTLKDRTFMRALVGCNAVGKKFRCDSTIDRWFETALVPPELFIAPNTDFIHRLITTSHCVGWTRVREAQKILY</sequence>
<comment type="caution">
    <text evidence="1">The sequence shown here is derived from an EMBL/GenBank/DDBJ whole genome shotgun (WGS) entry which is preliminary data.</text>
</comment>
<proteinExistence type="predicted"/>
<protein>
    <submittedName>
        <fullName evidence="1">Uncharacterized protein</fullName>
    </submittedName>
</protein>
<organism evidence="1 2">
    <name type="scientific">Necator americanus</name>
    <name type="common">Human hookworm</name>
    <dbReference type="NCBI Taxonomy" id="51031"/>
    <lineage>
        <taxon>Eukaryota</taxon>
        <taxon>Metazoa</taxon>
        <taxon>Ecdysozoa</taxon>
        <taxon>Nematoda</taxon>
        <taxon>Chromadorea</taxon>
        <taxon>Rhabditida</taxon>
        <taxon>Rhabditina</taxon>
        <taxon>Rhabditomorpha</taxon>
        <taxon>Strongyloidea</taxon>
        <taxon>Ancylostomatidae</taxon>
        <taxon>Bunostominae</taxon>
        <taxon>Necator</taxon>
    </lineage>
</organism>
<accession>A0ABR1DLC8</accession>
<dbReference type="EMBL" id="JAVFWL010000004">
    <property type="protein sequence ID" value="KAK6751267.1"/>
    <property type="molecule type" value="Genomic_DNA"/>
</dbReference>
<dbReference type="Proteomes" id="UP001303046">
    <property type="component" value="Unassembled WGS sequence"/>
</dbReference>
<evidence type="ECO:0000313" key="1">
    <source>
        <dbReference type="EMBL" id="KAK6751267.1"/>
    </source>
</evidence>